<proteinExistence type="predicted"/>
<feature type="transmembrane region" description="Helical" evidence="1">
    <location>
        <begin position="6"/>
        <end position="23"/>
    </location>
</feature>
<keyword evidence="1" id="KW-1133">Transmembrane helix</keyword>
<feature type="transmembrane region" description="Helical" evidence="1">
    <location>
        <begin position="297"/>
        <end position="315"/>
    </location>
</feature>
<evidence type="ECO:0000313" key="2">
    <source>
        <dbReference type="EMBL" id="CAJ0583456.1"/>
    </source>
</evidence>
<reference evidence="2" key="1">
    <citation type="submission" date="2023-06" db="EMBL/GenBank/DDBJ databases">
        <authorList>
            <person name="Delattre M."/>
        </authorList>
    </citation>
    <scope>NUCLEOTIDE SEQUENCE</scope>
    <source>
        <strain evidence="2">AF72</strain>
    </source>
</reference>
<keyword evidence="1" id="KW-0812">Transmembrane</keyword>
<evidence type="ECO:0000313" key="3">
    <source>
        <dbReference type="Proteomes" id="UP001177023"/>
    </source>
</evidence>
<accession>A0AA36D9W1</accession>
<keyword evidence="1" id="KW-0472">Membrane</keyword>
<name>A0AA36D9W1_9BILA</name>
<protein>
    <submittedName>
        <fullName evidence="2">Uncharacterized protein</fullName>
    </submittedName>
</protein>
<dbReference type="EMBL" id="CATQJA010002665">
    <property type="protein sequence ID" value="CAJ0583456.1"/>
    <property type="molecule type" value="Genomic_DNA"/>
</dbReference>
<organism evidence="2 3">
    <name type="scientific">Mesorhabditis spiculigera</name>
    <dbReference type="NCBI Taxonomy" id="96644"/>
    <lineage>
        <taxon>Eukaryota</taxon>
        <taxon>Metazoa</taxon>
        <taxon>Ecdysozoa</taxon>
        <taxon>Nematoda</taxon>
        <taxon>Chromadorea</taxon>
        <taxon>Rhabditida</taxon>
        <taxon>Rhabditina</taxon>
        <taxon>Rhabditomorpha</taxon>
        <taxon>Rhabditoidea</taxon>
        <taxon>Rhabditidae</taxon>
        <taxon>Mesorhabditinae</taxon>
        <taxon>Mesorhabditis</taxon>
    </lineage>
</organism>
<dbReference type="AlphaFoldDB" id="A0AA36D9W1"/>
<sequence>MLWTAPLLLVISLFFVGASTFFIRSHIPSDKSCNHTAGHECFALIFSRISAICTSEPLQFKCIHYNFLDHCFNQRVGYCTTNQISTFARVGFNEAQRKCSEFHPKTYRENQKNYKTFDQLLVPSVSNSHREIFRVSLGDSRRRVPDSQFIATLGYLQTQCSATQNTSCAADQMENIFENCEHEIRTKTASAPKDNDFDLHKLFRIKLDTSRRLLTFQETEKNYECLMVKWALNKIYDIHTQHCFHTIMTRCLCERGEFEKHCGVKCADLEVHPLKISEEEWEELRSRLHHGRGIHKTIPILLILICLSTIFFQAFGEHQW</sequence>
<keyword evidence="3" id="KW-1185">Reference proteome</keyword>
<gene>
    <name evidence="2" type="ORF">MSPICULIGERA_LOCUS21536</name>
</gene>
<dbReference type="Proteomes" id="UP001177023">
    <property type="component" value="Unassembled WGS sequence"/>
</dbReference>
<feature type="non-terminal residue" evidence="2">
    <location>
        <position position="320"/>
    </location>
</feature>
<evidence type="ECO:0000256" key="1">
    <source>
        <dbReference type="SAM" id="Phobius"/>
    </source>
</evidence>
<comment type="caution">
    <text evidence="2">The sequence shown here is derived from an EMBL/GenBank/DDBJ whole genome shotgun (WGS) entry which is preliminary data.</text>
</comment>